<evidence type="ECO:0000313" key="2">
    <source>
        <dbReference type="Proteomes" id="UP001202887"/>
    </source>
</evidence>
<sequence length="67" mass="7569">MPQRQWLRVQTRVSRGRAVVHVSAPMILPPERYRPGRATGNVPLGSYHWDRAVRCIASGMDRLEGTA</sequence>
<dbReference type="RefSeq" id="WP_143455935.1">
    <property type="nucleotide sequence ID" value="NZ_CP062147.1"/>
</dbReference>
<accession>A0AAW5ESS4</accession>
<evidence type="ECO:0000313" key="1">
    <source>
        <dbReference type="EMBL" id="MCJ8353782.1"/>
    </source>
</evidence>
<reference evidence="1" key="2">
    <citation type="submission" date="2022-03" db="EMBL/GenBank/DDBJ databases">
        <authorList>
            <person name="Ryngajllo M."/>
            <person name="Jacek P."/>
            <person name="Kubiak K."/>
        </authorList>
    </citation>
    <scope>NUCLEOTIDE SEQUENCE</scope>
    <source>
        <strain evidence="1">SI1</strain>
    </source>
</reference>
<protein>
    <submittedName>
        <fullName evidence="1">Uncharacterized protein</fullName>
    </submittedName>
</protein>
<reference evidence="1" key="1">
    <citation type="journal article" date="2021" name="Polymers (Basel)">
        <title>Highly Stretchable Bacterial Cellulose Produced by Komagataeibacter hansenii SI1.</title>
        <authorList>
            <person name="Cielecka I."/>
            <person name="Ryngajllo M."/>
            <person name="Maniukiewicz W."/>
            <person name="Bielecki S."/>
        </authorList>
    </citation>
    <scope>NUCLEOTIDE SEQUENCE</scope>
    <source>
        <strain evidence="1">SI1</strain>
    </source>
</reference>
<comment type="caution">
    <text evidence="1">The sequence shown here is derived from an EMBL/GenBank/DDBJ whole genome shotgun (WGS) entry which is preliminary data.</text>
</comment>
<gene>
    <name evidence="1" type="ORF">K1W68_07235</name>
</gene>
<dbReference type="AlphaFoldDB" id="A0AAW5ESS4"/>
<organism evidence="1 2">
    <name type="scientific">Novacetimonas hansenii</name>
    <name type="common">Komagataeibacter hansenii</name>
    <dbReference type="NCBI Taxonomy" id="436"/>
    <lineage>
        <taxon>Bacteria</taxon>
        <taxon>Pseudomonadati</taxon>
        <taxon>Pseudomonadota</taxon>
        <taxon>Alphaproteobacteria</taxon>
        <taxon>Acetobacterales</taxon>
        <taxon>Acetobacteraceae</taxon>
        <taxon>Novacetimonas</taxon>
    </lineage>
</organism>
<name>A0AAW5ESS4_NOVHA</name>
<dbReference type="EMBL" id="JAIBCX010000014">
    <property type="protein sequence ID" value="MCJ8353782.1"/>
    <property type="molecule type" value="Genomic_DNA"/>
</dbReference>
<proteinExistence type="predicted"/>
<dbReference type="GeneID" id="61368525"/>
<dbReference type="Proteomes" id="UP001202887">
    <property type="component" value="Unassembled WGS sequence"/>
</dbReference>